<evidence type="ECO:0000256" key="5">
    <source>
        <dbReference type="ARBA" id="ARBA00022801"/>
    </source>
</evidence>
<organism evidence="7 8">
    <name type="scientific">Asanoa iriomotensis</name>
    <dbReference type="NCBI Taxonomy" id="234613"/>
    <lineage>
        <taxon>Bacteria</taxon>
        <taxon>Bacillati</taxon>
        <taxon>Actinomycetota</taxon>
        <taxon>Actinomycetes</taxon>
        <taxon>Micromonosporales</taxon>
        <taxon>Micromonosporaceae</taxon>
        <taxon>Asanoa</taxon>
    </lineage>
</organism>
<dbReference type="EMBL" id="BONC01000024">
    <property type="protein sequence ID" value="GIF57571.1"/>
    <property type="molecule type" value="Genomic_DNA"/>
</dbReference>
<keyword evidence="4" id="KW-0479">Metal-binding</keyword>
<accession>A0ABQ4C468</accession>
<evidence type="ECO:0000256" key="1">
    <source>
        <dbReference type="ARBA" id="ARBA00000815"/>
    </source>
</evidence>
<keyword evidence="8" id="KW-1185">Reference proteome</keyword>
<dbReference type="PANTHER" id="PTHR30457">
    <property type="entry name" value="5'-NUCLEOTIDASE SURE"/>
    <property type="match status" value="1"/>
</dbReference>
<comment type="similarity">
    <text evidence="2">Belongs to the SurE nucleotidase family.</text>
</comment>
<feature type="domain" description="Survival protein SurE-like phosphatase/nucleotidase" evidence="6">
    <location>
        <begin position="5"/>
        <end position="201"/>
    </location>
</feature>
<evidence type="ECO:0000256" key="3">
    <source>
        <dbReference type="ARBA" id="ARBA00012643"/>
    </source>
</evidence>
<evidence type="ECO:0000256" key="2">
    <source>
        <dbReference type="ARBA" id="ARBA00011062"/>
    </source>
</evidence>
<dbReference type="Proteomes" id="UP000624325">
    <property type="component" value="Unassembled WGS sequence"/>
</dbReference>
<comment type="caution">
    <text evidence="7">The sequence shown here is derived from an EMBL/GenBank/DDBJ whole genome shotgun (WGS) entry which is preliminary data.</text>
</comment>
<gene>
    <name evidence="7" type="primary">surE</name>
    <name evidence="7" type="ORF">Air01nite_36660</name>
</gene>
<dbReference type="Gene3D" id="3.40.1210.10">
    <property type="entry name" value="Survival protein SurE-like phosphatase/nucleotidase"/>
    <property type="match status" value="1"/>
</dbReference>
<proteinExistence type="inferred from homology"/>
<comment type="catalytic activity">
    <reaction evidence="1">
        <text>a ribonucleoside 5'-phosphate + H2O = a ribonucleoside + phosphate</text>
        <dbReference type="Rhea" id="RHEA:12484"/>
        <dbReference type="ChEBI" id="CHEBI:15377"/>
        <dbReference type="ChEBI" id="CHEBI:18254"/>
        <dbReference type="ChEBI" id="CHEBI:43474"/>
        <dbReference type="ChEBI" id="CHEBI:58043"/>
        <dbReference type="EC" id="3.1.3.5"/>
    </reaction>
</comment>
<dbReference type="PANTHER" id="PTHR30457:SF0">
    <property type="entry name" value="PHOSPHATASE, PUTATIVE (AFU_ORTHOLOGUE AFUA_4G01070)-RELATED"/>
    <property type="match status" value="1"/>
</dbReference>
<name>A0ABQ4C468_9ACTN</name>
<dbReference type="EC" id="3.1.3.5" evidence="3"/>
<sequence>MSPRVLVTNDDGIDAVGIRVLADALRARGLDVVVAAPRTDSSGTSAALTATEDDGRVLIERRERGYAIAGSPAYITLLGLHGAFGPPPDLVVSGINRGANAGRAVLHSGTVGAALTASAAGCRAMAVSLDILSVSAATTASGGAAMRMSTTDEAARNWSTAAATAVDLVDALLAAPDGVVLNVNAPDLPAEKLRGVRRATLAAFGQVQLAVVETGDGFVRTALAESGEHLVPGTDLAALADGYATVTALRALAELDVPGVADR</sequence>
<evidence type="ECO:0000313" key="8">
    <source>
        <dbReference type="Proteomes" id="UP000624325"/>
    </source>
</evidence>
<evidence type="ECO:0000259" key="6">
    <source>
        <dbReference type="Pfam" id="PF01975"/>
    </source>
</evidence>
<evidence type="ECO:0000256" key="4">
    <source>
        <dbReference type="ARBA" id="ARBA00022723"/>
    </source>
</evidence>
<evidence type="ECO:0000313" key="7">
    <source>
        <dbReference type="EMBL" id="GIF57571.1"/>
    </source>
</evidence>
<dbReference type="InterPro" id="IPR030048">
    <property type="entry name" value="SurE"/>
</dbReference>
<dbReference type="Pfam" id="PF01975">
    <property type="entry name" value="SurE"/>
    <property type="match status" value="1"/>
</dbReference>
<reference evidence="7 8" key="1">
    <citation type="submission" date="2021-01" db="EMBL/GenBank/DDBJ databases">
        <title>Whole genome shotgun sequence of Asanoa iriomotensis NBRC 100142.</title>
        <authorList>
            <person name="Komaki H."/>
            <person name="Tamura T."/>
        </authorList>
    </citation>
    <scope>NUCLEOTIDE SEQUENCE [LARGE SCALE GENOMIC DNA]</scope>
    <source>
        <strain evidence="7 8">NBRC 100142</strain>
    </source>
</reference>
<dbReference type="RefSeq" id="WP_203703816.1">
    <property type="nucleotide sequence ID" value="NZ_BAAALU010000023.1"/>
</dbReference>
<protein>
    <recommendedName>
        <fullName evidence="3">5'-nucleotidase</fullName>
        <ecNumber evidence="3">3.1.3.5</ecNumber>
    </recommendedName>
</protein>
<keyword evidence="5" id="KW-0378">Hydrolase</keyword>
<dbReference type="InterPro" id="IPR036523">
    <property type="entry name" value="SurE-like_sf"/>
</dbReference>
<dbReference type="SUPFAM" id="SSF64167">
    <property type="entry name" value="SurE-like"/>
    <property type="match status" value="1"/>
</dbReference>
<dbReference type="InterPro" id="IPR002828">
    <property type="entry name" value="SurE-like_Pase/nucleotidase"/>
</dbReference>